<evidence type="ECO:0000313" key="1">
    <source>
        <dbReference type="EMBL" id="KXO98432.1"/>
    </source>
</evidence>
<sequence>MSTVRERCPDPYPGAGGPDCFAEADGYRVTKQLRDKRAVVTVQRAGATVQTITVPVDGYVGSGALLLRRLTADAAPDILVSTTGSGAHGQNSTWSVWHSSGGAFTPIGDLYGNQFWDAGSGLVGTYASGGGWAVTFSTRADGRLRAVAEVGRSDTAGFRDPKAPECTVMSSKAGAPADPCALALSQAHEHGLKT</sequence>
<evidence type="ECO:0000313" key="2">
    <source>
        <dbReference type="EMBL" id="KXP10250.1"/>
    </source>
</evidence>
<organism evidence="2 3">
    <name type="scientific">Tsukamurella pseudospumae</name>
    <dbReference type="NCBI Taxonomy" id="239498"/>
    <lineage>
        <taxon>Bacteria</taxon>
        <taxon>Bacillati</taxon>
        <taxon>Actinomycetota</taxon>
        <taxon>Actinomycetes</taxon>
        <taxon>Mycobacteriales</taxon>
        <taxon>Tsukamurellaceae</taxon>
        <taxon>Tsukamurella</taxon>
    </lineage>
</organism>
<reference evidence="1 4" key="3">
    <citation type="submission" date="2016-02" db="EMBL/GenBank/DDBJ databases">
        <authorList>
            <person name="Teng J.L."/>
            <person name="Tang Y."/>
            <person name="Huang Y."/>
            <person name="Guo F."/>
            <person name="Wei W."/>
            <person name="Chen J.H."/>
            <person name="Wong S.Y."/>
            <person name="Lau S.K."/>
            <person name="Woo P.C."/>
        </authorList>
    </citation>
    <scope>NUCLEOTIDE SEQUENCE [LARGE SCALE GENOMIC DNA]</scope>
    <source>
        <strain evidence="1 4">JCM 13375</strain>
    </source>
</reference>
<evidence type="ECO:0000313" key="3">
    <source>
        <dbReference type="Proteomes" id="UP000070258"/>
    </source>
</evidence>
<name>A0A138AIJ4_9ACTN</name>
<protein>
    <submittedName>
        <fullName evidence="2">Uncharacterized protein</fullName>
    </submittedName>
</protein>
<accession>A0A138AIJ4</accession>
<dbReference type="EMBL" id="LSRF01000033">
    <property type="protein sequence ID" value="KXP10250.1"/>
    <property type="molecule type" value="Genomic_DNA"/>
</dbReference>
<keyword evidence="4" id="KW-1185">Reference proteome</keyword>
<dbReference type="EMBL" id="LSRE01000012">
    <property type="protein sequence ID" value="KXO98432.1"/>
    <property type="molecule type" value="Genomic_DNA"/>
</dbReference>
<dbReference type="Proteomes" id="UP000070258">
    <property type="component" value="Unassembled WGS sequence"/>
</dbReference>
<evidence type="ECO:0000313" key="4">
    <source>
        <dbReference type="Proteomes" id="UP000070409"/>
    </source>
</evidence>
<comment type="caution">
    <text evidence="2">The sequence shown here is derived from an EMBL/GenBank/DDBJ whole genome shotgun (WGS) entry which is preliminary data.</text>
</comment>
<gene>
    <name evidence="2" type="ORF">AXK60_07205</name>
    <name evidence="1" type="ORF">AXK61_02175</name>
</gene>
<reference evidence="2" key="1">
    <citation type="submission" date="2016-02" db="EMBL/GenBank/DDBJ databases">
        <authorList>
            <person name="Teng J.L."/>
            <person name="Yang Y."/>
            <person name="Huang Y."/>
            <person name="Guo F."/>
            <person name="Wei W."/>
            <person name="Chen J.H."/>
            <person name="Wong S.Y."/>
            <person name="Lau S.K."/>
            <person name="Woo P.C."/>
        </authorList>
    </citation>
    <scope>NUCLEOTIDE SEQUENCE</scope>
    <source>
        <strain evidence="2">JCM 15929</strain>
    </source>
</reference>
<dbReference type="AlphaFoldDB" id="A0A138AIJ4"/>
<dbReference type="Proteomes" id="UP000070409">
    <property type="component" value="Unassembled WGS sequence"/>
</dbReference>
<reference evidence="3" key="2">
    <citation type="submission" date="2016-02" db="EMBL/GenBank/DDBJ databases">
        <authorList>
            <person name="Wen L."/>
            <person name="He K."/>
            <person name="Yang H."/>
        </authorList>
    </citation>
    <scope>NUCLEOTIDE SEQUENCE [LARGE SCALE GENOMIC DNA]</scope>
    <source>
        <strain evidence="3">JCM 15929</strain>
    </source>
</reference>
<proteinExistence type="predicted"/>